<dbReference type="FunFam" id="3.40.640.10:FF:000033">
    <property type="entry name" value="Aspartate aminotransferase"/>
    <property type="match status" value="1"/>
</dbReference>
<evidence type="ECO:0000256" key="4">
    <source>
        <dbReference type="ARBA" id="ARBA00022679"/>
    </source>
</evidence>
<dbReference type="FunCoup" id="B4D095">
    <property type="interactions" value="465"/>
</dbReference>
<evidence type="ECO:0000259" key="7">
    <source>
        <dbReference type="Pfam" id="PF00155"/>
    </source>
</evidence>
<evidence type="ECO:0000313" key="9">
    <source>
        <dbReference type="Proteomes" id="UP000005824"/>
    </source>
</evidence>
<keyword evidence="5" id="KW-0663">Pyridoxal phosphate</keyword>
<dbReference type="RefSeq" id="WP_006979658.1">
    <property type="nucleotide sequence ID" value="NZ_ABVL01000005.1"/>
</dbReference>
<dbReference type="STRING" id="497964.CfE428DRAFT_2333"/>
<dbReference type="eggNOG" id="COG0436">
    <property type="taxonomic scope" value="Bacteria"/>
</dbReference>
<dbReference type="EMBL" id="ABVL01000005">
    <property type="protein sequence ID" value="EDY20409.1"/>
    <property type="molecule type" value="Genomic_DNA"/>
</dbReference>
<dbReference type="Pfam" id="PF00155">
    <property type="entry name" value="Aminotran_1_2"/>
    <property type="match status" value="1"/>
</dbReference>
<comment type="cofactor">
    <cofactor evidence="1 6">
        <name>pyridoxal 5'-phosphate</name>
        <dbReference type="ChEBI" id="CHEBI:597326"/>
    </cofactor>
</comment>
<dbReference type="GO" id="GO:0008483">
    <property type="term" value="F:transaminase activity"/>
    <property type="evidence" value="ECO:0007669"/>
    <property type="project" value="UniProtKB-KW"/>
</dbReference>
<dbReference type="PANTHER" id="PTHR46383">
    <property type="entry name" value="ASPARTATE AMINOTRANSFERASE"/>
    <property type="match status" value="1"/>
</dbReference>
<dbReference type="Gene3D" id="3.90.1150.10">
    <property type="entry name" value="Aspartate Aminotransferase, domain 1"/>
    <property type="match status" value="1"/>
</dbReference>
<comment type="similarity">
    <text evidence="2 6">Belongs to the class-I pyridoxal-phosphate-dependent aminotransferase family.</text>
</comment>
<evidence type="ECO:0000256" key="6">
    <source>
        <dbReference type="RuleBase" id="RU000481"/>
    </source>
</evidence>
<keyword evidence="3 6" id="KW-0032">Aminotransferase</keyword>
<dbReference type="AlphaFoldDB" id="B4D095"/>
<evidence type="ECO:0000313" key="8">
    <source>
        <dbReference type="EMBL" id="EDY20409.1"/>
    </source>
</evidence>
<protein>
    <recommendedName>
        <fullName evidence="6">Aminotransferase</fullName>
        <ecNumber evidence="6">2.6.1.-</ecNumber>
    </recommendedName>
</protein>
<reference evidence="8 9" key="1">
    <citation type="journal article" date="2011" name="J. Bacteriol.">
        <title>Genome sequence of Chthoniobacter flavus Ellin428, an aerobic heterotrophic soil bacterium.</title>
        <authorList>
            <person name="Kant R."/>
            <person name="van Passel M.W."/>
            <person name="Palva A."/>
            <person name="Lucas S."/>
            <person name="Lapidus A."/>
            <person name="Glavina Del Rio T."/>
            <person name="Dalin E."/>
            <person name="Tice H."/>
            <person name="Bruce D."/>
            <person name="Goodwin L."/>
            <person name="Pitluck S."/>
            <person name="Larimer F.W."/>
            <person name="Land M.L."/>
            <person name="Hauser L."/>
            <person name="Sangwan P."/>
            <person name="de Vos W.M."/>
            <person name="Janssen P.H."/>
            <person name="Smidt H."/>
        </authorList>
    </citation>
    <scope>NUCLEOTIDE SEQUENCE [LARGE SCALE GENOMIC DNA]</scope>
    <source>
        <strain evidence="8 9">Ellin428</strain>
    </source>
</reference>
<dbReference type="InterPro" id="IPR004839">
    <property type="entry name" value="Aminotransferase_I/II_large"/>
</dbReference>
<name>B4D095_9BACT</name>
<dbReference type="InterPro" id="IPR015422">
    <property type="entry name" value="PyrdxlP-dep_Trfase_small"/>
</dbReference>
<evidence type="ECO:0000256" key="2">
    <source>
        <dbReference type="ARBA" id="ARBA00007441"/>
    </source>
</evidence>
<dbReference type="CDD" id="cd00609">
    <property type="entry name" value="AAT_like"/>
    <property type="match status" value="1"/>
</dbReference>
<dbReference type="InterPro" id="IPR015424">
    <property type="entry name" value="PyrdxlP-dep_Trfase"/>
</dbReference>
<dbReference type="InParanoid" id="B4D095"/>
<dbReference type="PROSITE" id="PS00105">
    <property type="entry name" value="AA_TRANSFER_CLASS_1"/>
    <property type="match status" value="1"/>
</dbReference>
<dbReference type="Proteomes" id="UP000005824">
    <property type="component" value="Unassembled WGS sequence"/>
</dbReference>
<organism evidence="8 9">
    <name type="scientific">Chthoniobacter flavus Ellin428</name>
    <dbReference type="NCBI Taxonomy" id="497964"/>
    <lineage>
        <taxon>Bacteria</taxon>
        <taxon>Pseudomonadati</taxon>
        <taxon>Verrucomicrobiota</taxon>
        <taxon>Spartobacteria</taxon>
        <taxon>Chthoniobacterales</taxon>
        <taxon>Chthoniobacteraceae</taxon>
        <taxon>Chthoniobacter</taxon>
    </lineage>
</organism>
<keyword evidence="9" id="KW-1185">Reference proteome</keyword>
<accession>B4D095</accession>
<dbReference type="InterPro" id="IPR004838">
    <property type="entry name" value="NHTrfase_class1_PyrdxlP-BS"/>
</dbReference>
<feature type="domain" description="Aminotransferase class I/classII large" evidence="7">
    <location>
        <begin position="31"/>
        <end position="381"/>
    </location>
</feature>
<dbReference type="Gene3D" id="3.40.640.10">
    <property type="entry name" value="Type I PLP-dependent aspartate aminotransferase-like (Major domain)"/>
    <property type="match status" value="1"/>
</dbReference>
<evidence type="ECO:0000256" key="1">
    <source>
        <dbReference type="ARBA" id="ARBA00001933"/>
    </source>
</evidence>
<dbReference type="PANTHER" id="PTHR46383:SF3">
    <property type="entry name" value="ASPARTATE AMINOTRANSFERASE-RELATED"/>
    <property type="match status" value="1"/>
</dbReference>
<dbReference type="GO" id="GO:0030170">
    <property type="term" value="F:pyridoxal phosphate binding"/>
    <property type="evidence" value="ECO:0007669"/>
    <property type="project" value="InterPro"/>
</dbReference>
<evidence type="ECO:0000256" key="5">
    <source>
        <dbReference type="ARBA" id="ARBA00022898"/>
    </source>
</evidence>
<proteinExistence type="inferred from homology"/>
<dbReference type="SUPFAM" id="SSF53383">
    <property type="entry name" value="PLP-dependent transferases"/>
    <property type="match status" value="1"/>
</dbReference>
<keyword evidence="4 6" id="KW-0808">Transferase</keyword>
<dbReference type="InterPro" id="IPR050596">
    <property type="entry name" value="AspAT/PAT-like"/>
</dbReference>
<comment type="caution">
    <text evidence="8">The sequence shown here is derived from an EMBL/GenBank/DDBJ whole genome shotgun (WGS) entry which is preliminary data.</text>
</comment>
<dbReference type="GO" id="GO:0006520">
    <property type="term" value="P:amino acid metabolic process"/>
    <property type="evidence" value="ECO:0007669"/>
    <property type="project" value="InterPro"/>
</dbReference>
<dbReference type="EC" id="2.6.1.-" evidence="6"/>
<gene>
    <name evidence="8" type="ORF">CfE428DRAFT_2333</name>
</gene>
<sequence length="390" mass="43335">MTFNKHIANHIRDIPKSGIREFFDIVAQEKEVISLGVGEPDFDTPWHIREAAIYSLEHGRTHYTSNLGLPELRASICKYVQKHFHVGYDPRTEVIITVGVSEAIDLALRAVLNPGDEVLYHEPCYVSYSPSVVMAHGKAVAVPTRAEDQFRLTAEALAAHITPRSKVLMLNFPCNPTGATQTRAELEKIARLCIDHDLIVLTDEIYSELTYDNAEHVSIASLPGMRERCVFLHGFSKAFAMTGWRIGYACAPGWLTDAMMKIHQYAILCANTTSQDAAIEALEHGAHGVDSMRREYEHRRNYIVRAFNDLGLSCHKPVGAFYIFPNISSTGLTSREFSLGLLEKKKVACVPGPAFGASGEGFVRCCYATSLDQIKVAMDRIGEFVAESKK</sequence>
<evidence type="ECO:0000256" key="3">
    <source>
        <dbReference type="ARBA" id="ARBA00022576"/>
    </source>
</evidence>
<dbReference type="InterPro" id="IPR015421">
    <property type="entry name" value="PyrdxlP-dep_Trfase_major"/>
</dbReference>